<reference evidence="1" key="1">
    <citation type="submission" date="2020-05" db="EMBL/GenBank/DDBJ databases">
        <title>Large-scale comparative analyses of tick genomes elucidate their genetic diversity and vector capacities.</title>
        <authorList>
            <person name="Jia N."/>
            <person name="Wang J."/>
            <person name="Shi W."/>
            <person name="Du L."/>
            <person name="Sun Y."/>
            <person name="Zhan W."/>
            <person name="Jiang J."/>
            <person name="Wang Q."/>
            <person name="Zhang B."/>
            <person name="Ji P."/>
            <person name="Sakyi L.B."/>
            <person name="Cui X."/>
            <person name="Yuan T."/>
            <person name="Jiang B."/>
            <person name="Yang W."/>
            <person name="Lam T.T.-Y."/>
            <person name="Chang Q."/>
            <person name="Ding S."/>
            <person name="Wang X."/>
            <person name="Zhu J."/>
            <person name="Ruan X."/>
            <person name="Zhao L."/>
            <person name="Wei J."/>
            <person name="Que T."/>
            <person name="Du C."/>
            <person name="Cheng J."/>
            <person name="Dai P."/>
            <person name="Han X."/>
            <person name="Huang E."/>
            <person name="Gao Y."/>
            <person name="Liu J."/>
            <person name="Shao H."/>
            <person name="Ye R."/>
            <person name="Li L."/>
            <person name="Wei W."/>
            <person name="Wang X."/>
            <person name="Wang C."/>
            <person name="Yang T."/>
            <person name="Huo Q."/>
            <person name="Li W."/>
            <person name="Guo W."/>
            <person name="Chen H."/>
            <person name="Zhou L."/>
            <person name="Ni X."/>
            <person name="Tian J."/>
            <person name="Zhou Y."/>
            <person name="Sheng Y."/>
            <person name="Liu T."/>
            <person name="Pan Y."/>
            <person name="Xia L."/>
            <person name="Li J."/>
            <person name="Zhao F."/>
            <person name="Cao W."/>
        </authorList>
    </citation>
    <scope>NUCLEOTIDE SEQUENCE</scope>
    <source>
        <strain evidence="1">Hyas-2018</strain>
    </source>
</reference>
<keyword evidence="2" id="KW-1185">Reference proteome</keyword>
<protein>
    <submittedName>
        <fullName evidence="1">Uncharacterized protein</fullName>
    </submittedName>
</protein>
<evidence type="ECO:0000313" key="2">
    <source>
        <dbReference type="Proteomes" id="UP000821845"/>
    </source>
</evidence>
<dbReference type="Proteomes" id="UP000821845">
    <property type="component" value="Chromosome 7"/>
</dbReference>
<evidence type="ECO:0000313" key="1">
    <source>
        <dbReference type="EMBL" id="KAH6925803.1"/>
    </source>
</evidence>
<sequence length="792" mass="88504">MLHKFVLRVAQLATAAENGTATLRTPVYLQHKMRQLRRKLVEKDREALQRLSQLGNTRRPVVTCRRPERNWNWGQTTVGQPLASGGWARSSRSHGDHFTVRRLADAPPPLETDPFPDWLDPRLLAALQAMSITRPSPVQLECLEVLTREIVRPVLCLAEPGSGKTLAYLLPLLQGMLQQLQQPQLQALVVAPGRELAAQLASVAYTLANACGLRACLLSGRVPPAHVEQAQLLVATPGILRHTDLRRVRRLVLDEVDTLLDGSFHQDMTSILDEGVRPDAQLVLVGAARPDRDALSELLGSQEADLLRITSPQLHRLLPHVEHRFLRVRPADKMAKLMELLQSKGQVQLVFANTTACCKWLGHLLHENGMEAACLHGEMPAQGRRRQYARFANGETDLMVCTDLGSRGLDTSRASRVINFDLPAQVHDYLHRAGRVGRLQGSPRATVISLVASVPDAHLAQSIEIVQMTAVKVSSVRALPLYPEPRLVTFEPVCVELGAVPMDQPVEKLQPGTIIELSGHVLNSPKRFSINLVTASGDIALHVNPRFDVGNTVFNTFRNEEWEEEEVVERLPVEQGQNFEFMILVEEMGYKVAFNGLHFADFKHRLLYSLVERLKVDGCVTIHRSLVCLQVPPMEGCQQPEQPLPIEPSIVYNPPTPFLYVLPGGRLTPGLMVYVSGRPHREATSFSLNFQCGGLGSDIAFHFNPRFHRKEMVRNSFQDGDWGTEERKCHGFPFAPGVHFDVLIRVLDATYDVAVNGQHYLQFQHRLQPLQRVSHFSVEGDVLLASCKFQQC</sequence>
<dbReference type="EMBL" id="CM023487">
    <property type="protein sequence ID" value="KAH6925803.1"/>
    <property type="molecule type" value="Genomic_DNA"/>
</dbReference>
<name>A0ACB7RWM1_HYAAI</name>
<comment type="caution">
    <text evidence="1">The sequence shown here is derived from an EMBL/GenBank/DDBJ whole genome shotgun (WGS) entry which is preliminary data.</text>
</comment>
<accession>A0ACB7RWM1</accession>
<gene>
    <name evidence="1" type="ORF">HPB50_010408</name>
</gene>
<proteinExistence type="predicted"/>
<organism evidence="1 2">
    <name type="scientific">Hyalomma asiaticum</name>
    <name type="common">Tick</name>
    <dbReference type="NCBI Taxonomy" id="266040"/>
    <lineage>
        <taxon>Eukaryota</taxon>
        <taxon>Metazoa</taxon>
        <taxon>Ecdysozoa</taxon>
        <taxon>Arthropoda</taxon>
        <taxon>Chelicerata</taxon>
        <taxon>Arachnida</taxon>
        <taxon>Acari</taxon>
        <taxon>Parasitiformes</taxon>
        <taxon>Ixodida</taxon>
        <taxon>Ixodoidea</taxon>
        <taxon>Ixodidae</taxon>
        <taxon>Hyalomminae</taxon>
        <taxon>Hyalomma</taxon>
    </lineage>
</organism>